<dbReference type="VEuPathDB" id="VectorBase:AMEC021626"/>
<keyword evidence="1" id="KW-0812">Transmembrane</keyword>
<dbReference type="AlphaFoldDB" id="A0A182UJQ3"/>
<evidence type="ECO:0000313" key="2">
    <source>
        <dbReference type="EnsemblMetazoa" id="AMEC021626-PA"/>
    </source>
</evidence>
<keyword evidence="3" id="KW-1185">Reference proteome</keyword>
<protein>
    <submittedName>
        <fullName evidence="2">Uncharacterized protein</fullName>
    </submittedName>
</protein>
<organism evidence="2 3">
    <name type="scientific">Anopheles melas</name>
    <dbReference type="NCBI Taxonomy" id="34690"/>
    <lineage>
        <taxon>Eukaryota</taxon>
        <taxon>Metazoa</taxon>
        <taxon>Ecdysozoa</taxon>
        <taxon>Arthropoda</taxon>
        <taxon>Hexapoda</taxon>
        <taxon>Insecta</taxon>
        <taxon>Pterygota</taxon>
        <taxon>Neoptera</taxon>
        <taxon>Endopterygota</taxon>
        <taxon>Diptera</taxon>
        <taxon>Nematocera</taxon>
        <taxon>Culicoidea</taxon>
        <taxon>Culicidae</taxon>
        <taxon>Anophelinae</taxon>
        <taxon>Anopheles</taxon>
    </lineage>
</organism>
<sequence length="111" mass="12551">MTQVHHGVISLDRNRVAQVTHNCERVLYRLCHTLFYDLQRSFSTVVNNPSLEIQTILGHVTKSTHKLTKYYCSIVSFNGAAYGLFPMLFIVVKYAVTGSYDVPLSTPIEGK</sequence>
<keyword evidence="1" id="KW-1133">Transmembrane helix</keyword>
<name>A0A182UJQ3_9DIPT</name>
<feature type="transmembrane region" description="Helical" evidence="1">
    <location>
        <begin position="70"/>
        <end position="96"/>
    </location>
</feature>
<evidence type="ECO:0000256" key="1">
    <source>
        <dbReference type="SAM" id="Phobius"/>
    </source>
</evidence>
<dbReference type="EnsemblMetazoa" id="AMEC021626-RA">
    <property type="protein sequence ID" value="AMEC021626-PA"/>
    <property type="gene ID" value="AMEC021626"/>
</dbReference>
<accession>A0A182UJQ3</accession>
<reference evidence="3" key="1">
    <citation type="submission" date="2014-01" db="EMBL/GenBank/DDBJ databases">
        <title>The Genome Sequence of Anopheles melas CM1001059_A (V2).</title>
        <authorList>
            <consortium name="The Broad Institute Genomics Platform"/>
            <person name="Neafsey D.E."/>
            <person name="Besansky N."/>
            <person name="Howell P."/>
            <person name="Walton C."/>
            <person name="Young S.K."/>
            <person name="Zeng Q."/>
            <person name="Gargeya S."/>
            <person name="Fitzgerald M."/>
            <person name="Haas B."/>
            <person name="Abouelleil A."/>
            <person name="Allen A.W."/>
            <person name="Alvarado L."/>
            <person name="Arachchi H.M."/>
            <person name="Berlin A.M."/>
            <person name="Chapman S.B."/>
            <person name="Gainer-Dewar J."/>
            <person name="Goldberg J."/>
            <person name="Griggs A."/>
            <person name="Gujja S."/>
            <person name="Hansen M."/>
            <person name="Howarth C."/>
            <person name="Imamovic A."/>
            <person name="Ireland A."/>
            <person name="Larimer J."/>
            <person name="McCowan C."/>
            <person name="Murphy C."/>
            <person name="Pearson M."/>
            <person name="Poon T.W."/>
            <person name="Priest M."/>
            <person name="Roberts A."/>
            <person name="Saif S."/>
            <person name="Shea T."/>
            <person name="Sisk P."/>
            <person name="Sykes S."/>
            <person name="Wortman J."/>
            <person name="Nusbaum C."/>
            <person name="Birren B."/>
        </authorList>
    </citation>
    <scope>NUCLEOTIDE SEQUENCE [LARGE SCALE GENOMIC DNA]</scope>
    <source>
        <strain evidence="3">CM1001059</strain>
    </source>
</reference>
<dbReference type="Proteomes" id="UP000075902">
    <property type="component" value="Unassembled WGS sequence"/>
</dbReference>
<proteinExistence type="predicted"/>
<keyword evidence="1" id="KW-0472">Membrane</keyword>
<dbReference type="STRING" id="34690.A0A182UJQ3"/>
<evidence type="ECO:0000313" key="3">
    <source>
        <dbReference type="Proteomes" id="UP000075902"/>
    </source>
</evidence>
<reference evidence="2" key="2">
    <citation type="submission" date="2020-05" db="UniProtKB">
        <authorList>
            <consortium name="EnsemblMetazoa"/>
        </authorList>
    </citation>
    <scope>IDENTIFICATION</scope>
    <source>
        <strain evidence="2">CM1001059</strain>
    </source>
</reference>